<evidence type="ECO:0000313" key="5">
    <source>
        <dbReference type="Proteomes" id="UP000235114"/>
    </source>
</evidence>
<organism evidence="2 4">
    <name type="scientific">Bacillus canaveralius</name>
    <dbReference type="NCBI Taxonomy" id="1403243"/>
    <lineage>
        <taxon>Bacteria</taxon>
        <taxon>Bacillati</taxon>
        <taxon>Bacillota</taxon>
        <taxon>Bacilli</taxon>
        <taxon>Bacillales</taxon>
        <taxon>Bacillaceae</taxon>
        <taxon>Bacillus</taxon>
    </lineage>
</organism>
<sequence>MTEVLDDLLQNELKPLVRKIDADAFYPRDFLLKLGTKGFLSSNGLSEQEVLAREVNLVEQIAKVCMTTAFNLWCHLAALTYIRKSDNSYLKQELLPLLENGKLLGGTGLSNPMKYYAGLEPLHLSAERAEGGYIISGQLPSVSNLGESHWFGVIASVGKKQRIMAFVPCNTEGLKLKEKQEYLGLNGSATFACGFNDVFIPDHFVITDNADEYVEKIRPAFVFYQIPLGIGVTAASIVSIEKVCNKQGGCNQFLGIQNEELIEELAPLREQLYQLVHAEDLTRHWKELLQLRLNAVHLTSKAVHACMLHQGSAGYLHKSDPSRRLRESYFFVNLTPTVKHLAKMLQGGNQI</sequence>
<dbReference type="AlphaFoldDB" id="A0A2N5GHQ8"/>
<dbReference type="PANTHER" id="PTHR43884:SF12">
    <property type="entry name" value="ISOVALERYL-COA DEHYDROGENASE, MITOCHONDRIAL-RELATED"/>
    <property type="match status" value="1"/>
</dbReference>
<dbReference type="PANTHER" id="PTHR43884">
    <property type="entry name" value="ACYL-COA DEHYDROGENASE"/>
    <property type="match status" value="1"/>
</dbReference>
<dbReference type="OrthoDB" id="2564795at2"/>
<evidence type="ECO:0000313" key="2">
    <source>
        <dbReference type="EMBL" id="PLR80336.1"/>
    </source>
</evidence>
<evidence type="ECO:0000313" key="3">
    <source>
        <dbReference type="EMBL" id="PLR95445.1"/>
    </source>
</evidence>
<dbReference type="RefSeq" id="WP_101578881.1">
    <property type="nucleotide sequence ID" value="NZ_PGVA01000054.1"/>
</dbReference>
<reference evidence="3 5" key="2">
    <citation type="submission" date="2017-12" db="EMBL/GenBank/DDBJ databases">
        <title>Comparative Functional Genomics of Dry Heat Resistant strains isolated from the Viking Spacecraft.</title>
        <authorList>
            <person name="Seuylemezian A."/>
            <person name="Cooper K."/>
            <person name="Vaishampayan P."/>
        </authorList>
    </citation>
    <scope>NUCLEOTIDE SEQUENCE [LARGE SCALE GENOMIC DNA]</scope>
    <source>
        <strain evidence="3 5">ATCC 29669</strain>
    </source>
</reference>
<dbReference type="GO" id="GO:0003995">
    <property type="term" value="F:acyl-CoA dehydrogenase activity"/>
    <property type="evidence" value="ECO:0007669"/>
    <property type="project" value="TreeGrafter"/>
</dbReference>
<dbReference type="Proteomes" id="UP000234951">
    <property type="component" value="Unassembled WGS sequence"/>
</dbReference>
<dbReference type="Gene3D" id="2.40.110.10">
    <property type="entry name" value="Butyryl-CoA Dehydrogenase, subunit A, domain 2"/>
    <property type="match status" value="1"/>
</dbReference>
<dbReference type="EMBL" id="PGVA01000054">
    <property type="protein sequence ID" value="PLR80336.1"/>
    <property type="molecule type" value="Genomic_DNA"/>
</dbReference>
<gene>
    <name evidence="2" type="ORF">CU635_18655</name>
    <name evidence="3" type="ORF">CVD25_14580</name>
</gene>
<dbReference type="InterPro" id="IPR046373">
    <property type="entry name" value="Acyl-CoA_Oxase/DH_mid-dom_sf"/>
</dbReference>
<reference evidence="2 4" key="1">
    <citation type="submission" date="2017-11" db="EMBL/GenBank/DDBJ databases">
        <title>Comparitive Functional Genomics of Dry Heat Resistant strains isolated from the Viking Spacecraft.</title>
        <authorList>
            <person name="Seuylemezian A."/>
            <person name="Cooper K."/>
            <person name="Vaishampayan P."/>
        </authorList>
    </citation>
    <scope>NUCLEOTIDE SEQUENCE [LARGE SCALE GENOMIC DNA]</scope>
    <source>
        <strain evidence="2 4">M4.6</strain>
    </source>
</reference>
<dbReference type="Proteomes" id="UP000235114">
    <property type="component" value="Unassembled WGS sequence"/>
</dbReference>
<dbReference type="GO" id="GO:0050660">
    <property type="term" value="F:flavin adenine dinucleotide binding"/>
    <property type="evidence" value="ECO:0007669"/>
    <property type="project" value="InterPro"/>
</dbReference>
<proteinExistence type="predicted"/>
<comment type="caution">
    <text evidence="2">The sequence shown here is derived from an EMBL/GenBank/DDBJ whole genome shotgun (WGS) entry which is preliminary data.</text>
</comment>
<dbReference type="Gene3D" id="1.10.540.10">
    <property type="entry name" value="Acyl-CoA dehydrogenase/oxidase, N-terminal domain"/>
    <property type="match status" value="1"/>
</dbReference>
<dbReference type="InterPro" id="IPR013786">
    <property type="entry name" value="AcylCoA_DH/ox_N"/>
</dbReference>
<evidence type="ECO:0000313" key="4">
    <source>
        <dbReference type="Proteomes" id="UP000234951"/>
    </source>
</evidence>
<keyword evidence="5" id="KW-1185">Reference proteome</keyword>
<feature type="domain" description="Acyl-CoA dehydrogenase/oxidase N-terminal" evidence="1">
    <location>
        <begin position="4"/>
        <end position="101"/>
    </location>
</feature>
<dbReference type="InterPro" id="IPR037069">
    <property type="entry name" value="AcylCoA_DH/ox_N_sf"/>
</dbReference>
<accession>A0A2N5GHQ8</accession>
<name>A0A2N5GHQ8_9BACI</name>
<dbReference type="SUPFAM" id="SSF56645">
    <property type="entry name" value="Acyl-CoA dehydrogenase NM domain-like"/>
    <property type="match status" value="1"/>
</dbReference>
<dbReference type="InterPro" id="IPR009100">
    <property type="entry name" value="AcylCoA_DH/oxidase_NM_dom_sf"/>
</dbReference>
<dbReference type="Pfam" id="PF02771">
    <property type="entry name" value="Acyl-CoA_dh_N"/>
    <property type="match status" value="1"/>
</dbReference>
<protein>
    <submittedName>
        <fullName evidence="2">Acyl-CoA dehydrogenase</fullName>
    </submittedName>
</protein>
<evidence type="ECO:0000259" key="1">
    <source>
        <dbReference type="Pfam" id="PF02771"/>
    </source>
</evidence>
<dbReference type="EMBL" id="PGVD01000038">
    <property type="protein sequence ID" value="PLR95445.1"/>
    <property type="molecule type" value="Genomic_DNA"/>
</dbReference>